<reference evidence="1 2" key="1">
    <citation type="journal article" date="2016" name="Int. J. Syst. Evol. Microbiol.">
        <title>Panacibacter ginsenosidivorans gen. nov., sp. nov., with ginsenoside converting activity isolated from soil of a ginseng field.</title>
        <authorList>
            <person name="Siddiqi M.Z."/>
            <person name="Muhammad Shafi S."/>
            <person name="Choi K.D."/>
            <person name="Im W.T."/>
        </authorList>
    </citation>
    <scope>NUCLEOTIDE SEQUENCE [LARGE SCALE GENOMIC DNA]</scope>
    <source>
        <strain evidence="1 2">Gsoil1550</strain>
    </source>
</reference>
<proteinExistence type="predicted"/>
<dbReference type="EMBL" id="CP042435">
    <property type="protein sequence ID" value="QEC66998.1"/>
    <property type="molecule type" value="Genomic_DNA"/>
</dbReference>
<evidence type="ECO:0000313" key="1">
    <source>
        <dbReference type="EMBL" id="QEC66998.1"/>
    </source>
</evidence>
<name>A0A5B8V9G4_9BACT</name>
<accession>A0A5B8V9G4</accession>
<dbReference type="KEGG" id="pgin:FRZ67_06695"/>
<gene>
    <name evidence="1" type="ORF">FRZ67_06695</name>
</gene>
<dbReference type="OrthoDB" id="2575320at2"/>
<sequence length="202" mass="23858">MVPANVKLSKNELSLVCDEAFILTKNNIIDKVYKLFGQLSMEFTNKLQQNNSIPEPEIFLQAPKIYKGEQYKSLPYVMLDQPRCFNSNDAFAIRCFFWWGNFFSITLHLGGKYASLYSHSVIRTIDENNMHDWYYCINENQWQHDFGEHNYTIITKDNIKTITAIKKDFFKISRKIPLIQWDNAYDFYLNNFSAILSMLNTQ</sequence>
<dbReference type="AlphaFoldDB" id="A0A5B8V9G4"/>
<evidence type="ECO:0000313" key="2">
    <source>
        <dbReference type="Proteomes" id="UP000321533"/>
    </source>
</evidence>
<protein>
    <submittedName>
        <fullName evidence="1">Uncharacterized protein</fullName>
    </submittedName>
</protein>
<dbReference type="RefSeq" id="WP_147188798.1">
    <property type="nucleotide sequence ID" value="NZ_CP042435.1"/>
</dbReference>
<keyword evidence="2" id="KW-1185">Reference proteome</keyword>
<dbReference type="Proteomes" id="UP000321533">
    <property type="component" value="Chromosome"/>
</dbReference>
<organism evidence="1 2">
    <name type="scientific">Panacibacter ginsenosidivorans</name>
    <dbReference type="NCBI Taxonomy" id="1813871"/>
    <lineage>
        <taxon>Bacteria</taxon>
        <taxon>Pseudomonadati</taxon>
        <taxon>Bacteroidota</taxon>
        <taxon>Chitinophagia</taxon>
        <taxon>Chitinophagales</taxon>
        <taxon>Chitinophagaceae</taxon>
        <taxon>Panacibacter</taxon>
    </lineage>
</organism>